<dbReference type="HAMAP" id="MF_00031">
    <property type="entry name" value="DNA_HJ_migration_RuvA"/>
    <property type="match status" value="1"/>
</dbReference>
<keyword evidence="9" id="KW-1185">Reference proteome</keyword>
<name>A0A521CRL3_9SPHI</name>
<keyword evidence="3 6" id="KW-0238">DNA-binding</keyword>
<dbReference type="GO" id="GO:0048476">
    <property type="term" value="C:Holliday junction resolvase complex"/>
    <property type="evidence" value="ECO:0007669"/>
    <property type="project" value="UniProtKB-UniRule"/>
</dbReference>
<feature type="domain" description="Helix-hairpin-helix DNA-binding motif class 1" evidence="7">
    <location>
        <begin position="77"/>
        <end position="96"/>
    </location>
</feature>
<dbReference type="RefSeq" id="WP_142603337.1">
    <property type="nucleotide sequence ID" value="NZ_FXSZ01000004.1"/>
</dbReference>
<feature type="domain" description="Helix-hairpin-helix DNA-binding motif class 1" evidence="7">
    <location>
        <begin position="112"/>
        <end position="131"/>
    </location>
</feature>
<dbReference type="CDD" id="cd14332">
    <property type="entry name" value="UBA_RuvA_C"/>
    <property type="match status" value="1"/>
</dbReference>
<keyword evidence="8" id="KW-0378">Hydrolase</keyword>
<keyword evidence="8" id="KW-0067">ATP-binding</keyword>
<dbReference type="InterPro" id="IPR000085">
    <property type="entry name" value="RuvA"/>
</dbReference>
<sequence length="200" mass="21967">MIAYVQGKLAFKCPTHVIIDTGGVGFHINISLNTYSRIAEPEETGSTALKLYTYLHVKEDAHTLYGFAEEGERRLFTHLLSVSGIGPNTCRMILSSITPQEMEQAIIRGEVGLIQRIKGIGPKSAQRIILELQDKLKKEGPGSLISVPVNNTVKDESLSALVMLGFAKNLAEKVLDKLMKNDNDTNFTVESLIKAALKNL</sequence>
<comment type="similarity">
    <text evidence="6">Belongs to the RuvA family.</text>
</comment>
<dbReference type="Pfam" id="PF07499">
    <property type="entry name" value="RuvA_C"/>
    <property type="match status" value="1"/>
</dbReference>
<dbReference type="GO" id="GO:0006281">
    <property type="term" value="P:DNA repair"/>
    <property type="evidence" value="ECO:0007669"/>
    <property type="project" value="UniProtKB-UniRule"/>
</dbReference>
<proteinExistence type="inferred from homology"/>
<comment type="function">
    <text evidence="6">The RuvA-RuvB-RuvC complex processes Holliday junction (HJ) DNA during genetic recombination and DNA repair, while the RuvA-RuvB complex plays an important role in the rescue of blocked DNA replication forks via replication fork reversal (RFR). RuvA specifically binds to HJ cruciform DNA, conferring on it an open structure. The RuvB hexamer acts as an ATP-dependent pump, pulling dsDNA into and through the RuvAB complex. HJ branch migration allows RuvC to scan DNA until it finds its consensus sequence, where it cleaves and resolves the cruciform DNA.</text>
</comment>
<dbReference type="SUPFAM" id="SSF50249">
    <property type="entry name" value="Nucleic acid-binding proteins"/>
    <property type="match status" value="1"/>
</dbReference>
<dbReference type="OrthoDB" id="5293449at2"/>
<dbReference type="AlphaFoldDB" id="A0A521CRL3"/>
<dbReference type="InterPro" id="IPR003583">
    <property type="entry name" value="Hlx-hairpin-Hlx_DNA-bd_motif"/>
</dbReference>
<evidence type="ECO:0000256" key="4">
    <source>
        <dbReference type="ARBA" id="ARBA00023172"/>
    </source>
</evidence>
<dbReference type="Gene3D" id="2.40.50.140">
    <property type="entry name" value="Nucleic acid-binding proteins"/>
    <property type="match status" value="1"/>
</dbReference>
<evidence type="ECO:0000313" key="9">
    <source>
        <dbReference type="Proteomes" id="UP000315971"/>
    </source>
</evidence>
<dbReference type="InterPro" id="IPR036267">
    <property type="entry name" value="RuvA_C_sf"/>
</dbReference>
<keyword evidence="2 6" id="KW-0227">DNA damage</keyword>
<dbReference type="Gene3D" id="1.10.150.20">
    <property type="entry name" value="5' to 3' exonuclease, C-terminal subdomain"/>
    <property type="match status" value="1"/>
</dbReference>
<dbReference type="GO" id="GO:0009378">
    <property type="term" value="F:four-way junction helicase activity"/>
    <property type="evidence" value="ECO:0007669"/>
    <property type="project" value="InterPro"/>
</dbReference>
<keyword evidence="1 6" id="KW-0963">Cytoplasm</keyword>
<dbReference type="GO" id="GO:0009379">
    <property type="term" value="C:Holliday junction helicase complex"/>
    <property type="evidence" value="ECO:0007669"/>
    <property type="project" value="InterPro"/>
</dbReference>
<dbReference type="EMBL" id="FXSZ01000004">
    <property type="protein sequence ID" value="SMO62094.1"/>
    <property type="molecule type" value="Genomic_DNA"/>
</dbReference>
<feature type="region of interest" description="Domain III" evidence="6">
    <location>
        <begin position="155"/>
        <end position="200"/>
    </location>
</feature>
<evidence type="ECO:0000256" key="3">
    <source>
        <dbReference type="ARBA" id="ARBA00023125"/>
    </source>
</evidence>
<keyword evidence="5 6" id="KW-0234">DNA repair</keyword>
<evidence type="ECO:0000256" key="5">
    <source>
        <dbReference type="ARBA" id="ARBA00023204"/>
    </source>
</evidence>
<dbReference type="Proteomes" id="UP000315971">
    <property type="component" value="Unassembled WGS sequence"/>
</dbReference>
<dbReference type="InterPro" id="IPR011114">
    <property type="entry name" value="RuvA_C"/>
</dbReference>
<organism evidence="8 9">
    <name type="scientific">Solitalea koreensis</name>
    <dbReference type="NCBI Taxonomy" id="543615"/>
    <lineage>
        <taxon>Bacteria</taxon>
        <taxon>Pseudomonadati</taxon>
        <taxon>Bacteroidota</taxon>
        <taxon>Sphingobacteriia</taxon>
        <taxon>Sphingobacteriales</taxon>
        <taxon>Sphingobacteriaceae</taxon>
        <taxon>Solitalea</taxon>
    </lineage>
</organism>
<dbReference type="SUPFAM" id="SSF47781">
    <property type="entry name" value="RuvA domain 2-like"/>
    <property type="match status" value="1"/>
</dbReference>
<evidence type="ECO:0000256" key="1">
    <source>
        <dbReference type="ARBA" id="ARBA00022490"/>
    </source>
</evidence>
<dbReference type="GO" id="GO:0000400">
    <property type="term" value="F:four-way junction DNA binding"/>
    <property type="evidence" value="ECO:0007669"/>
    <property type="project" value="UniProtKB-UniRule"/>
</dbReference>
<keyword evidence="8" id="KW-0347">Helicase</keyword>
<keyword evidence="4 6" id="KW-0233">DNA recombination</keyword>
<evidence type="ECO:0000256" key="2">
    <source>
        <dbReference type="ARBA" id="ARBA00022763"/>
    </source>
</evidence>
<dbReference type="InterPro" id="IPR013849">
    <property type="entry name" value="DNA_helicase_Holl-junc_RuvA_I"/>
</dbReference>
<dbReference type="GO" id="GO:0005737">
    <property type="term" value="C:cytoplasm"/>
    <property type="evidence" value="ECO:0007669"/>
    <property type="project" value="UniProtKB-SubCell"/>
</dbReference>
<keyword evidence="8" id="KW-0547">Nucleotide-binding</keyword>
<reference evidence="8 9" key="1">
    <citation type="submission" date="2017-05" db="EMBL/GenBank/DDBJ databases">
        <authorList>
            <person name="Varghese N."/>
            <person name="Submissions S."/>
        </authorList>
    </citation>
    <scope>NUCLEOTIDE SEQUENCE [LARGE SCALE GENOMIC DNA]</scope>
    <source>
        <strain evidence="8 9">DSM 21342</strain>
    </source>
</reference>
<dbReference type="SUPFAM" id="SSF46929">
    <property type="entry name" value="DNA helicase RuvA subunit, C-terminal domain"/>
    <property type="match status" value="1"/>
</dbReference>
<dbReference type="InterPro" id="IPR012340">
    <property type="entry name" value="NA-bd_OB-fold"/>
</dbReference>
<dbReference type="Gene3D" id="1.10.8.10">
    <property type="entry name" value="DNA helicase RuvA subunit, C-terminal domain"/>
    <property type="match status" value="1"/>
</dbReference>
<dbReference type="SMART" id="SM00278">
    <property type="entry name" value="HhH1"/>
    <property type="match status" value="2"/>
</dbReference>
<dbReference type="Pfam" id="PF01330">
    <property type="entry name" value="RuvA_N"/>
    <property type="match status" value="1"/>
</dbReference>
<evidence type="ECO:0000259" key="7">
    <source>
        <dbReference type="SMART" id="SM00278"/>
    </source>
</evidence>
<dbReference type="NCBIfam" id="TIGR00084">
    <property type="entry name" value="ruvA"/>
    <property type="match status" value="1"/>
</dbReference>
<comment type="caution">
    <text evidence="6">Lacks conserved residue(s) required for the propagation of feature annotation.</text>
</comment>
<evidence type="ECO:0000256" key="6">
    <source>
        <dbReference type="HAMAP-Rule" id="MF_00031"/>
    </source>
</evidence>
<comment type="subunit">
    <text evidence="6">Homotetramer. Forms an RuvA(8)-RuvB(12)-Holliday junction (HJ) complex. HJ DNA is sandwiched between 2 RuvA tetramers; dsDNA enters through RuvA and exits via RuvB. An RuvB hexamer assembles on each DNA strand where it exits the tetramer. Each RuvB hexamer is contacted by two RuvA subunits (via domain III) on 2 adjacent RuvB subunits; this complex drives branch migration. In the full resolvosome a probable DNA-RuvA(4)-RuvB(12)-RuvC(2) complex forms which resolves the HJ.</text>
</comment>
<dbReference type="GO" id="GO:0005524">
    <property type="term" value="F:ATP binding"/>
    <property type="evidence" value="ECO:0007669"/>
    <property type="project" value="InterPro"/>
</dbReference>
<comment type="subcellular location">
    <subcellularLocation>
        <location evidence="6">Cytoplasm</location>
    </subcellularLocation>
</comment>
<gene>
    <name evidence="6" type="primary">ruvA</name>
    <name evidence="8" type="ORF">SAMN06265350_104283</name>
</gene>
<accession>A0A521CRL3</accession>
<comment type="domain">
    <text evidence="6">Has three domains with a flexible linker between the domains II and III and assumes an 'L' shape. Domain III is highly mobile and contacts RuvB.</text>
</comment>
<dbReference type="InterPro" id="IPR010994">
    <property type="entry name" value="RuvA_2-like"/>
</dbReference>
<dbReference type="GO" id="GO:0006310">
    <property type="term" value="P:DNA recombination"/>
    <property type="evidence" value="ECO:0007669"/>
    <property type="project" value="UniProtKB-UniRule"/>
</dbReference>
<evidence type="ECO:0000313" key="8">
    <source>
        <dbReference type="EMBL" id="SMO62094.1"/>
    </source>
</evidence>
<dbReference type="Pfam" id="PF14520">
    <property type="entry name" value="HHH_5"/>
    <property type="match status" value="1"/>
</dbReference>
<protein>
    <recommendedName>
        <fullName evidence="6">Holliday junction branch migration complex subunit RuvA</fullName>
    </recommendedName>
</protein>